<gene>
    <name evidence="12" type="primary">LOC103722308</name>
</gene>
<dbReference type="InterPro" id="IPR001841">
    <property type="entry name" value="Znf_RING"/>
</dbReference>
<dbReference type="InterPro" id="IPR013083">
    <property type="entry name" value="Znf_RING/FYVE/PHD"/>
</dbReference>
<name>A0A8B9AA79_PHODC</name>
<dbReference type="OrthoDB" id="8062037at2759"/>
<keyword evidence="4" id="KW-0808">Transferase</keyword>
<dbReference type="PANTHER" id="PTHR46463:SF93">
    <property type="entry name" value="OS11G0629300 PROTEIN"/>
    <property type="match status" value="1"/>
</dbReference>
<organism evidence="11 12">
    <name type="scientific">Phoenix dactylifera</name>
    <name type="common">Date palm</name>
    <dbReference type="NCBI Taxonomy" id="42345"/>
    <lineage>
        <taxon>Eukaryota</taxon>
        <taxon>Viridiplantae</taxon>
        <taxon>Streptophyta</taxon>
        <taxon>Embryophyta</taxon>
        <taxon>Tracheophyta</taxon>
        <taxon>Spermatophyta</taxon>
        <taxon>Magnoliopsida</taxon>
        <taxon>Liliopsida</taxon>
        <taxon>Arecaceae</taxon>
        <taxon>Coryphoideae</taxon>
        <taxon>Phoeniceae</taxon>
        <taxon>Phoenix</taxon>
    </lineage>
</organism>
<dbReference type="SMART" id="SM00184">
    <property type="entry name" value="RING"/>
    <property type="match status" value="1"/>
</dbReference>
<evidence type="ECO:0000313" key="12">
    <source>
        <dbReference type="RefSeq" id="XP_038983490.1"/>
    </source>
</evidence>
<reference evidence="12" key="2">
    <citation type="submission" date="2025-08" db="UniProtKB">
        <authorList>
            <consortium name="RefSeq"/>
        </authorList>
    </citation>
    <scope>IDENTIFICATION</scope>
    <source>
        <tissue evidence="12">Young leaves</tissue>
    </source>
</reference>
<feature type="domain" description="RING-type" evidence="10">
    <location>
        <begin position="178"/>
        <end position="267"/>
    </location>
</feature>
<dbReference type="RefSeq" id="XP_038983490.1">
    <property type="nucleotide sequence ID" value="XM_039127562.1"/>
</dbReference>
<evidence type="ECO:0000256" key="5">
    <source>
        <dbReference type="ARBA" id="ARBA00022723"/>
    </source>
</evidence>
<dbReference type="InterPro" id="IPR024766">
    <property type="entry name" value="Znf_RING_H2"/>
</dbReference>
<keyword evidence="11" id="KW-1185">Reference proteome</keyword>
<evidence type="ECO:0000256" key="4">
    <source>
        <dbReference type="ARBA" id="ARBA00022679"/>
    </source>
</evidence>
<evidence type="ECO:0000256" key="3">
    <source>
        <dbReference type="ARBA" id="ARBA00012483"/>
    </source>
</evidence>
<dbReference type="GO" id="GO:0008270">
    <property type="term" value="F:zinc ion binding"/>
    <property type="evidence" value="ECO:0007669"/>
    <property type="project" value="UniProtKB-KW"/>
</dbReference>
<evidence type="ECO:0000259" key="10">
    <source>
        <dbReference type="SMART" id="SM00184"/>
    </source>
</evidence>
<feature type="region of interest" description="Disordered" evidence="9">
    <location>
        <begin position="103"/>
        <end position="131"/>
    </location>
</feature>
<keyword evidence="6" id="KW-0863">Zinc-finger</keyword>
<comment type="catalytic activity">
    <reaction evidence="1">
        <text>S-ubiquitinyl-[E2 ubiquitin-conjugating enzyme]-L-cysteine + [acceptor protein]-L-lysine = [E2 ubiquitin-conjugating enzyme]-L-cysteine + N(6)-ubiquitinyl-[acceptor protein]-L-lysine.</text>
        <dbReference type="EC" id="2.3.2.27"/>
    </reaction>
</comment>
<proteinExistence type="predicted"/>
<dbReference type="SUPFAM" id="SSF57850">
    <property type="entry name" value="RING/U-box"/>
    <property type="match status" value="1"/>
</dbReference>
<sequence>MGSVCSCLHIEDFEEYTHDNASVYRHCICFRCLAQQLIHAYTALFRRGEVRAIPSSRQGTAPLASAALVTDDSIPDTYCAPPRPLPYDDPRCSRPQYDGLISRRDKSSSHFHEESEPLRRNSNDTEIESRSRLDKWHGSNYEGGSKLCHSESSLKHPLTEDTKGATYFFPSSEDEDVCPICLEGVLCHIGSGPIRRMRSVSCRYAKLAAALGISTLYQDGTGKEFDIEMANLEYTSENPRIIMQCTHHFHLSCIYEWFERSDACPVCGKMMVFNETT</sequence>
<evidence type="ECO:0000256" key="9">
    <source>
        <dbReference type="SAM" id="MobiDB-lite"/>
    </source>
</evidence>
<keyword evidence="8" id="KW-0862">Zinc</keyword>
<dbReference type="PANTHER" id="PTHR46463">
    <property type="entry name" value="ZINC FINGER, RING/FYVE/PHD-TYPE"/>
    <property type="match status" value="1"/>
</dbReference>
<dbReference type="AlphaFoldDB" id="A0A8B9AA79"/>
<evidence type="ECO:0000313" key="11">
    <source>
        <dbReference type="Proteomes" id="UP000228380"/>
    </source>
</evidence>
<dbReference type="Pfam" id="PF12678">
    <property type="entry name" value="zf-rbx1"/>
    <property type="match status" value="1"/>
</dbReference>
<accession>A0A8B9AA79</accession>
<comment type="pathway">
    <text evidence="2">Protein modification; protein ubiquitination.</text>
</comment>
<evidence type="ECO:0000256" key="8">
    <source>
        <dbReference type="ARBA" id="ARBA00022833"/>
    </source>
</evidence>
<keyword evidence="7" id="KW-0833">Ubl conjugation pathway</keyword>
<protein>
    <recommendedName>
        <fullName evidence="3">RING-type E3 ubiquitin transferase</fullName>
        <ecNumber evidence="3">2.3.2.27</ecNumber>
    </recommendedName>
</protein>
<dbReference type="Gene3D" id="3.30.40.10">
    <property type="entry name" value="Zinc/RING finger domain, C3HC4 (zinc finger)"/>
    <property type="match status" value="1"/>
</dbReference>
<evidence type="ECO:0000256" key="6">
    <source>
        <dbReference type="ARBA" id="ARBA00022771"/>
    </source>
</evidence>
<evidence type="ECO:0000256" key="2">
    <source>
        <dbReference type="ARBA" id="ARBA00004906"/>
    </source>
</evidence>
<dbReference type="EC" id="2.3.2.27" evidence="3"/>
<evidence type="ECO:0000256" key="7">
    <source>
        <dbReference type="ARBA" id="ARBA00022786"/>
    </source>
</evidence>
<keyword evidence="5" id="KW-0479">Metal-binding</keyword>
<dbReference type="GO" id="GO:0061630">
    <property type="term" value="F:ubiquitin protein ligase activity"/>
    <property type="evidence" value="ECO:0007669"/>
    <property type="project" value="UniProtKB-EC"/>
</dbReference>
<dbReference type="GeneID" id="103722308"/>
<evidence type="ECO:0000256" key="1">
    <source>
        <dbReference type="ARBA" id="ARBA00000900"/>
    </source>
</evidence>
<dbReference type="Proteomes" id="UP000228380">
    <property type="component" value="Chromosome 6"/>
</dbReference>
<reference evidence="11" key="1">
    <citation type="journal article" date="2019" name="Nat. Commun.">
        <title>Genome-wide association mapping of date palm fruit traits.</title>
        <authorList>
            <person name="Hazzouri K.M."/>
            <person name="Gros-Balthazard M."/>
            <person name="Flowers J.M."/>
            <person name="Copetti D."/>
            <person name="Lemansour A."/>
            <person name="Lebrun M."/>
            <person name="Masmoudi K."/>
            <person name="Ferrand S."/>
            <person name="Dhar M.I."/>
            <person name="Fresquez Z.A."/>
            <person name="Rosas U."/>
            <person name="Zhang J."/>
            <person name="Talag J."/>
            <person name="Lee S."/>
            <person name="Kudrna D."/>
            <person name="Powell R.F."/>
            <person name="Leitch I.J."/>
            <person name="Krueger R.R."/>
            <person name="Wing R.A."/>
            <person name="Amiri K.M.A."/>
            <person name="Purugganan M.D."/>
        </authorList>
    </citation>
    <scope>NUCLEOTIDE SEQUENCE [LARGE SCALE GENOMIC DNA]</scope>
    <source>
        <strain evidence="11">cv. Khalas</strain>
    </source>
</reference>